<dbReference type="Gene3D" id="3.40.50.1360">
    <property type="match status" value="1"/>
</dbReference>
<gene>
    <name evidence="7" type="ORF">AUF17_19830</name>
</gene>
<evidence type="ECO:0000256" key="1">
    <source>
        <dbReference type="ARBA" id="ARBA00010466"/>
    </source>
</evidence>
<evidence type="ECO:0000259" key="5">
    <source>
        <dbReference type="Pfam" id="PF04198"/>
    </source>
</evidence>
<dbReference type="InterPro" id="IPR007324">
    <property type="entry name" value="Sugar-bd_dom_put"/>
</dbReference>
<organism evidence="7 8">
    <name type="scientific">Enterococcus avium</name>
    <name type="common">Streptococcus avium</name>
    <dbReference type="NCBI Taxonomy" id="33945"/>
    <lineage>
        <taxon>Bacteria</taxon>
        <taxon>Bacillati</taxon>
        <taxon>Bacillota</taxon>
        <taxon>Bacilli</taxon>
        <taxon>Lactobacillales</taxon>
        <taxon>Enterococcaceae</taxon>
        <taxon>Enterococcus</taxon>
    </lineage>
</organism>
<reference evidence="7 8" key="1">
    <citation type="submission" date="2017-10" db="EMBL/GenBank/DDBJ databases">
        <title>FDA dAtabase for Regulatory Grade micrObial Sequences (FDA-ARGOS): Supporting development and validation of Infectious Disease Dx tests.</title>
        <authorList>
            <person name="Campos J."/>
            <person name="Goldberg B."/>
            <person name="Tallon L.J."/>
            <person name="Sadzewicz L."/>
            <person name="Sengamalay N."/>
            <person name="Ott S."/>
            <person name="Godinez A."/>
            <person name="Nagaraj S."/>
            <person name="Vyas G."/>
            <person name="Aluvathingal J."/>
            <person name="Nadendla S."/>
            <person name="Geyer C."/>
            <person name="Nandy P."/>
            <person name="Hobson J."/>
            <person name="Sichtig H."/>
        </authorList>
    </citation>
    <scope>NUCLEOTIDE SEQUENCE [LARGE SCALE GENOMIC DNA]</scope>
    <source>
        <strain evidence="7 8">FDAARGOS_185</strain>
    </source>
</reference>
<dbReference type="RefSeq" id="WP_144325795.1">
    <property type="nucleotide sequence ID" value="NZ_CAXOGR010000014.1"/>
</dbReference>
<evidence type="ECO:0000256" key="4">
    <source>
        <dbReference type="ARBA" id="ARBA00023163"/>
    </source>
</evidence>
<dbReference type="InterPro" id="IPR036388">
    <property type="entry name" value="WH-like_DNA-bd_sf"/>
</dbReference>
<dbReference type="EMBL" id="PDXQ01000002">
    <property type="protein sequence ID" value="TRZ28950.1"/>
    <property type="molecule type" value="Genomic_DNA"/>
</dbReference>
<dbReference type="InterPro" id="IPR036390">
    <property type="entry name" value="WH_DNA-bd_sf"/>
</dbReference>
<dbReference type="GO" id="GO:0030246">
    <property type="term" value="F:carbohydrate binding"/>
    <property type="evidence" value="ECO:0007669"/>
    <property type="project" value="InterPro"/>
</dbReference>
<dbReference type="Pfam" id="PF04198">
    <property type="entry name" value="Sugar-bind"/>
    <property type="match status" value="1"/>
</dbReference>
<dbReference type="PANTHER" id="PTHR34294:SF1">
    <property type="entry name" value="TRANSCRIPTIONAL REGULATOR LSRR"/>
    <property type="match status" value="1"/>
</dbReference>
<dbReference type="SUPFAM" id="SSF46785">
    <property type="entry name" value="Winged helix' DNA-binding domain"/>
    <property type="match status" value="1"/>
</dbReference>
<sequence length="309" mass="34173">MDNEKHQLIKIADMYYNRELTQQQIANTLGISRMKVSRLLQKSKDRGIVKISIDFGNIFVDLEREIEEKYHLRNVIVVSGVTDDTKNEIASAAAFYLNNSLRTGDQVAIGWGTTMRSMVAYCEGDFKRKVQFSPIIGGHGKSELNLHANTIASDLSKRFNGTSLSLLAPAFVDSQEDKTSLVKDSYVQEVLAASRKANKAVFSLGNPAFSESSIHRAGYFSDRDLMDIKEGGAICDIISIAFLNSQGELILKNLTDRSIGITEQDLKAIPEKICLAGGTDKHESIKVAVQAGFVDTLITDHETAEYLMQ</sequence>
<proteinExistence type="inferred from homology"/>
<keyword evidence="4" id="KW-0804">Transcription</keyword>
<feature type="domain" description="Sugar-binding" evidence="5">
    <location>
        <begin position="60"/>
        <end position="308"/>
    </location>
</feature>
<dbReference type="Pfam" id="PF04545">
    <property type="entry name" value="Sigma70_r4"/>
    <property type="match status" value="1"/>
</dbReference>
<dbReference type="InterPro" id="IPR051054">
    <property type="entry name" value="SorC_transcr_regulators"/>
</dbReference>
<comment type="similarity">
    <text evidence="1">Belongs to the SorC transcriptional regulatory family.</text>
</comment>
<dbReference type="AlphaFoldDB" id="A0A8B5VUK7"/>
<dbReference type="Proteomes" id="UP000316316">
    <property type="component" value="Unassembled WGS sequence"/>
</dbReference>
<keyword evidence="3 7" id="KW-0238">DNA-binding</keyword>
<feature type="domain" description="RNA polymerase sigma-70 region 4" evidence="6">
    <location>
        <begin position="14"/>
        <end position="42"/>
    </location>
</feature>
<evidence type="ECO:0000313" key="7">
    <source>
        <dbReference type="EMBL" id="TRZ28950.1"/>
    </source>
</evidence>
<evidence type="ECO:0000256" key="2">
    <source>
        <dbReference type="ARBA" id="ARBA00023015"/>
    </source>
</evidence>
<dbReference type="Gene3D" id="1.10.10.10">
    <property type="entry name" value="Winged helix-like DNA-binding domain superfamily/Winged helix DNA-binding domain"/>
    <property type="match status" value="1"/>
</dbReference>
<name>A0A8B5VUK7_ENTAV</name>
<keyword evidence="2" id="KW-0805">Transcription regulation</keyword>
<dbReference type="GO" id="GO:0006352">
    <property type="term" value="P:DNA-templated transcription initiation"/>
    <property type="evidence" value="ECO:0007669"/>
    <property type="project" value="InterPro"/>
</dbReference>
<dbReference type="PANTHER" id="PTHR34294">
    <property type="entry name" value="TRANSCRIPTIONAL REGULATOR-RELATED"/>
    <property type="match status" value="1"/>
</dbReference>
<evidence type="ECO:0000256" key="3">
    <source>
        <dbReference type="ARBA" id="ARBA00023125"/>
    </source>
</evidence>
<evidence type="ECO:0000259" key="6">
    <source>
        <dbReference type="Pfam" id="PF04545"/>
    </source>
</evidence>
<protein>
    <submittedName>
        <fullName evidence="7">DNA-binding transcriptional regulator</fullName>
    </submittedName>
</protein>
<accession>A0A8B5VUK7</accession>
<comment type="caution">
    <text evidence="7">The sequence shown here is derived from an EMBL/GenBank/DDBJ whole genome shotgun (WGS) entry which is preliminary data.</text>
</comment>
<evidence type="ECO:0000313" key="8">
    <source>
        <dbReference type="Proteomes" id="UP000316316"/>
    </source>
</evidence>
<dbReference type="GO" id="GO:0003700">
    <property type="term" value="F:DNA-binding transcription factor activity"/>
    <property type="evidence" value="ECO:0007669"/>
    <property type="project" value="InterPro"/>
</dbReference>
<dbReference type="SUPFAM" id="SSF100950">
    <property type="entry name" value="NagB/RpiA/CoA transferase-like"/>
    <property type="match status" value="1"/>
</dbReference>
<dbReference type="InterPro" id="IPR037171">
    <property type="entry name" value="NagB/RpiA_transferase-like"/>
</dbReference>
<dbReference type="InterPro" id="IPR007630">
    <property type="entry name" value="RNA_pol_sigma70_r4"/>
</dbReference>
<dbReference type="GO" id="GO:0003677">
    <property type="term" value="F:DNA binding"/>
    <property type="evidence" value="ECO:0007669"/>
    <property type="project" value="UniProtKB-KW"/>
</dbReference>